<keyword evidence="11 18" id="KW-0413">Isomerase</keyword>
<feature type="binding site" evidence="17">
    <location>
        <begin position="411"/>
        <end position="415"/>
    </location>
    <ligand>
        <name>AMP</name>
        <dbReference type="ChEBI" id="CHEBI:456215"/>
    </ligand>
</feature>
<keyword evidence="12 17" id="KW-0456">Lyase</keyword>
<feature type="domain" description="YjeF C-terminal" evidence="20">
    <location>
        <begin position="227"/>
        <end position="499"/>
    </location>
</feature>
<comment type="catalytic activity">
    <reaction evidence="16 17 19">
        <text>(6S)-NADPHX + ADP = AMP + phosphate + NADPH + H(+)</text>
        <dbReference type="Rhea" id="RHEA:32235"/>
        <dbReference type="ChEBI" id="CHEBI:15378"/>
        <dbReference type="ChEBI" id="CHEBI:43474"/>
        <dbReference type="ChEBI" id="CHEBI:57783"/>
        <dbReference type="ChEBI" id="CHEBI:64076"/>
        <dbReference type="ChEBI" id="CHEBI:456215"/>
        <dbReference type="ChEBI" id="CHEBI:456216"/>
        <dbReference type="EC" id="4.2.1.136"/>
    </reaction>
</comment>
<feature type="binding site" evidence="18">
    <location>
        <begin position="58"/>
        <end position="62"/>
    </location>
    <ligand>
        <name>(6S)-NADPHX</name>
        <dbReference type="ChEBI" id="CHEBI:64076"/>
    </ligand>
</feature>
<dbReference type="GO" id="GO:0052856">
    <property type="term" value="F:NAD(P)HX epimerase activity"/>
    <property type="evidence" value="ECO:0007669"/>
    <property type="project" value="UniProtKB-UniRule"/>
</dbReference>
<keyword evidence="6 17" id="KW-0547">Nucleotide-binding</keyword>
<comment type="subunit">
    <text evidence="17">Homotetramer.</text>
</comment>
<dbReference type="STRING" id="76595.SAMN05660313_00005"/>
<keyword evidence="10 17" id="KW-0520">NAD</keyword>
<dbReference type="Proteomes" id="UP000183257">
    <property type="component" value="Unassembled WGS sequence"/>
</dbReference>
<dbReference type="InterPro" id="IPR004443">
    <property type="entry name" value="YjeF_N_dom"/>
</dbReference>
<feature type="binding site" evidence="18">
    <location>
        <position position="126"/>
    </location>
    <ligand>
        <name>K(+)</name>
        <dbReference type="ChEBI" id="CHEBI:29103"/>
    </ligand>
</feature>
<keyword evidence="22" id="KW-0808">Transferase</keyword>
<keyword evidence="22" id="KW-0418">Kinase</keyword>
<comment type="similarity">
    <text evidence="4 19">In the C-terminal section; belongs to the NnrD/CARKD family.</text>
</comment>
<evidence type="ECO:0000256" key="9">
    <source>
        <dbReference type="ARBA" id="ARBA00022958"/>
    </source>
</evidence>
<feature type="binding site" evidence="18">
    <location>
        <position position="59"/>
    </location>
    <ligand>
        <name>K(+)</name>
        <dbReference type="ChEBI" id="CHEBI:29103"/>
    </ligand>
</feature>
<dbReference type="Pfam" id="PF03853">
    <property type="entry name" value="YjeF_N"/>
    <property type="match status" value="1"/>
</dbReference>
<dbReference type="GO" id="GO:0005524">
    <property type="term" value="F:ATP binding"/>
    <property type="evidence" value="ECO:0007669"/>
    <property type="project" value="UniProtKB-UniRule"/>
</dbReference>
<dbReference type="RefSeq" id="WP_072301720.1">
    <property type="nucleotide sequence ID" value="NZ_FPIY01000001.1"/>
</dbReference>
<proteinExistence type="inferred from homology"/>
<dbReference type="EC" id="4.2.1.136" evidence="19"/>
<evidence type="ECO:0000256" key="16">
    <source>
        <dbReference type="ARBA" id="ARBA00049209"/>
    </source>
</evidence>
<keyword evidence="13" id="KW-0511">Multifunctional enzyme</keyword>
<dbReference type="EC" id="5.1.99.6" evidence="19"/>
<dbReference type="GO" id="GO:0046496">
    <property type="term" value="P:nicotinamide nucleotide metabolic process"/>
    <property type="evidence" value="ECO:0007669"/>
    <property type="project" value="UniProtKB-UniRule"/>
</dbReference>
<dbReference type="EMBL" id="FPIY01000001">
    <property type="protein sequence ID" value="SFW13211.1"/>
    <property type="molecule type" value="Genomic_DNA"/>
</dbReference>
<comment type="similarity">
    <text evidence="17">Belongs to the NnrD/CARKD family.</text>
</comment>
<dbReference type="SUPFAM" id="SSF53613">
    <property type="entry name" value="Ribokinase-like"/>
    <property type="match status" value="1"/>
</dbReference>
<dbReference type="InterPro" id="IPR036652">
    <property type="entry name" value="YjeF_N_dom_sf"/>
</dbReference>
<evidence type="ECO:0000256" key="18">
    <source>
        <dbReference type="HAMAP-Rule" id="MF_01966"/>
    </source>
</evidence>
<feature type="binding site" evidence="17">
    <location>
        <position position="440"/>
    </location>
    <ligand>
        <name>(6S)-NADPHX</name>
        <dbReference type="ChEBI" id="CHEBI:64076"/>
    </ligand>
</feature>
<evidence type="ECO:0000256" key="7">
    <source>
        <dbReference type="ARBA" id="ARBA00022840"/>
    </source>
</evidence>
<keyword evidence="9 18" id="KW-0630">Potassium</keyword>
<evidence type="ECO:0000256" key="8">
    <source>
        <dbReference type="ARBA" id="ARBA00022857"/>
    </source>
</evidence>
<comment type="function">
    <text evidence="14 19">Bifunctional enzyme that catalyzes the epimerization of the S- and R-forms of NAD(P)HX and the dehydration of the S-form of NAD(P)HX at the expense of ADP, which is converted to AMP. This allows the repair of both epimers of NAD(P)HX, a damaged form of NAD(P)H that is a result of enzymatic or heat-dependent hydration.</text>
</comment>
<evidence type="ECO:0000256" key="14">
    <source>
        <dbReference type="ARBA" id="ARBA00025153"/>
    </source>
</evidence>
<evidence type="ECO:0000256" key="1">
    <source>
        <dbReference type="ARBA" id="ARBA00000013"/>
    </source>
</evidence>
<evidence type="ECO:0000256" key="13">
    <source>
        <dbReference type="ARBA" id="ARBA00023268"/>
    </source>
</evidence>
<dbReference type="PROSITE" id="PS01050">
    <property type="entry name" value="YJEF_C_2"/>
    <property type="match status" value="1"/>
</dbReference>
<evidence type="ECO:0000256" key="12">
    <source>
        <dbReference type="ARBA" id="ARBA00023239"/>
    </source>
</evidence>
<dbReference type="InterPro" id="IPR030677">
    <property type="entry name" value="Nnr"/>
</dbReference>
<dbReference type="AlphaFoldDB" id="A0A1K1LQT1"/>
<dbReference type="SUPFAM" id="SSF64153">
    <property type="entry name" value="YjeF N-terminal domain-like"/>
    <property type="match status" value="1"/>
</dbReference>
<comment type="cofactor">
    <cofactor evidence="17">
        <name>Mg(2+)</name>
        <dbReference type="ChEBI" id="CHEBI:18420"/>
    </cofactor>
</comment>
<evidence type="ECO:0000256" key="3">
    <source>
        <dbReference type="ARBA" id="ARBA00006001"/>
    </source>
</evidence>
<dbReference type="OrthoDB" id="9806925at2"/>
<organism evidence="22 23">
    <name type="scientific">Cellulophaga fucicola</name>
    <dbReference type="NCBI Taxonomy" id="76595"/>
    <lineage>
        <taxon>Bacteria</taxon>
        <taxon>Pseudomonadati</taxon>
        <taxon>Bacteroidota</taxon>
        <taxon>Flavobacteriia</taxon>
        <taxon>Flavobacteriales</taxon>
        <taxon>Flavobacteriaceae</taxon>
        <taxon>Cellulophaga</taxon>
    </lineage>
</organism>
<dbReference type="HAMAP" id="MF_01965">
    <property type="entry name" value="NADHX_dehydratase"/>
    <property type="match status" value="1"/>
</dbReference>
<comment type="catalytic activity">
    <reaction evidence="2 18 19">
        <text>(6R)-NADPHX = (6S)-NADPHX</text>
        <dbReference type="Rhea" id="RHEA:32227"/>
        <dbReference type="ChEBI" id="CHEBI:64076"/>
        <dbReference type="ChEBI" id="CHEBI:64077"/>
        <dbReference type="EC" id="5.1.99.6"/>
    </reaction>
</comment>
<evidence type="ECO:0000259" key="21">
    <source>
        <dbReference type="PROSITE" id="PS51385"/>
    </source>
</evidence>
<dbReference type="CDD" id="cd01171">
    <property type="entry name" value="YXKO-related"/>
    <property type="match status" value="1"/>
</dbReference>
<dbReference type="InterPro" id="IPR029056">
    <property type="entry name" value="Ribokinase-like"/>
</dbReference>
<evidence type="ECO:0000256" key="19">
    <source>
        <dbReference type="PIRNR" id="PIRNR017184"/>
    </source>
</evidence>
<dbReference type="InterPro" id="IPR017953">
    <property type="entry name" value="Carbohydrate_kinase_pred_CS"/>
</dbReference>
<dbReference type="NCBIfam" id="TIGR00196">
    <property type="entry name" value="yjeF_cterm"/>
    <property type="match status" value="1"/>
</dbReference>
<dbReference type="PROSITE" id="PS51385">
    <property type="entry name" value="YJEF_N"/>
    <property type="match status" value="1"/>
</dbReference>
<evidence type="ECO:0000256" key="11">
    <source>
        <dbReference type="ARBA" id="ARBA00023235"/>
    </source>
</evidence>
<evidence type="ECO:0000256" key="10">
    <source>
        <dbReference type="ARBA" id="ARBA00023027"/>
    </source>
</evidence>
<comment type="caution">
    <text evidence="18">Lacks conserved residue(s) required for the propagation of feature annotation.</text>
</comment>
<feature type="binding site" evidence="18">
    <location>
        <position position="162"/>
    </location>
    <ligand>
        <name>K(+)</name>
        <dbReference type="ChEBI" id="CHEBI:29103"/>
    </ligand>
</feature>
<feature type="binding site" evidence="17">
    <location>
        <position position="325"/>
    </location>
    <ligand>
        <name>(6S)-NADPHX</name>
        <dbReference type="ChEBI" id="CHEBI:64076"/>
    </ligand>
</feature>
<feature type="binding site" evidence="18">
    <location>
        <position position="159"/>
    </location>
    <ligand>
        <name>(6S)-NADPHX</name>
        <dbReference type="ChEBI" id="CHEBI:64076"/>
    </ligand>
</feature>
<dbReference type="Gene3D" id="3.40.50.10260">
    <property type="entry name" value="YjeF N-terminal domain"/>
    <property type="match status" value="1"/>
</dbReference>
<evidence type="ECO:0000256" key="17">
    <source>
        <dbReference type="HAMAP-Rule" id="MF_01965"/>
    </source>
</evidence>
<feature type="binding site" evidence="17">
    <location>
        <position position="376"/>
    </location>
    <ligand>
        <name>(6S)-NADPHX</name>
        <dbReference type="ChEBI" id="CHEBI:64076"/>
    </ligand>
</feature>
<keyword evidence="23" id="KW-1185">Reference proteome</keyword>
<keyword evidence="5 18" id="KW-0479">Metal-binding</keyword>
<protein>
    <recommendedName>
        <fullName evidence="19">Bifunctional NAD(P)H-hydrate repair enzyme</fullName>
    </recommendedName>
    <alternativeName>
        <fullName evidence="19">Nicotinamide nucleotide repair protein</fullName>
    </alternativeName>
    <domain>
        <recommendedName>
            <fullName evidence="19">ADP-dependent (S)-NAD(P)H-hydrate dehydratase</fullName>
            <ecNumber evidence="19">4.2.1.136</ecNumber>
        </recommendedName>
        <alternativeName>
            <fullName evidence="19">ADP-dependent NAD(P)HX dehydratase</fullName>
        </alternativeName>
    </domain>
    <domain>
        <recommendedName>
            <fullName evidence="19">NAD(P)H-hydrate epimerase</fullName>
            <ecNumber evidence="19">5.1.99.6</ecNumber>
        </recommendedName>
    </domain>
</protein>
<dbReference type="PANTHER" id="PTHR12592:SF0">
    <property type="entry name" value="ATP-DEPENDENT (S)-NAD(P)H-HYDRATE DEHYDRATASE"/>
    <property type="match status" value="1"/>
</dbReference>
<evidence type="ECO:0000256" key="4">
    <source>
        <dbReference type="ARBA" id="ARBA00009524"/>
    </source>
</evidence>
<comment type="catalytic activity">
    <reaction evidence="15 17 19">
        <text>(6S)-NADHX + ADP = AMP + phosphate + NADH + H(+)</text>
        <dbReference type="Rhea" id="RHEA:32223"/>
        <dbReference type="ChEBI" id="CHEBI:15378"/>
        <dbReference type="ChEBI" id="CHEBI:43474"/>
        <dbReference type="ChEBI" id="CHEBI:57945"/>
        <dbReference type="ChEBI" id="CHEBI:64074"/>
        <dbReference type="ChEBI" id="CHEBI:456215"/>
        <dbReference type="ChEBI" id="CHEBI:456216"/>
        <dbReference type="EC" id="4.2.1.136"/>
    </reaction>
</comment>
<comment type="function">
    <text evidence="17">Catalyzes the dehydration of the S-form of NAD(P)HX at the expense of ADP, which is converted to AMP. Together with NAD(P)HX epimerase, which catalyzes the epimerization of the S- and R-forms, the enzyme allows the repair of both epimers of NAD(P)HX, a damaged form of NAD(P)H that is a result of enzymatic or heat-dependent hydration.</text>
</comment>
<dbReference type="HAMAP" id="MF_01966">
    <property type="entry name" value="NADHX_epimerase"/>
    <property type="match status" value="1"/>
</dbReference>
<feature type="binding site" evidence="17">
    <location>
        <position position="439"/>
    </location>
    <ligand>
        <name>AMP</name>
        <dbReference type="ChEBI" id="CHEBI:456215"/>
    </ligand>
</feature>
<evidence type="ECO:0000256" key="6">
    <source>
        <dbReference type="ARBA" id="ARBA00022741"/>
    </source>
</evidence>
<gene>
    <name evidence="18" type="primary">nnrE</name>
    <name evidence="17" type="synonym">nnrD</name>
    <name evidence="22" type="ORF">SAMN05660313_00005</name>
</gene>
<dbReference type="GO" id="GO:0110051">
    <property type="term" value="P:metabolite repair"/>
    <property type="evidence" value="ECO:0007669"/>
    <property type="project" value="TreeGrafter"/>
</dbReference>
<dbReference type="NCBIfam" id="TIGR00197">
    <property type="entry name" value="yjeF_nterm"/>
    <property type="match status" value="1"/>
</dbReference>
<sequence>MKIFTGAQIYEADKFTIEKQQITSDELMERVATQIFNWLHLRLQGAQPKIHLFCGIGNNGGDGLAVARHLQEHGYNIEVYIVNYNEKRTDEFLTNLKRLKDRNIWPNFLTEDNELPQIAKEDIVLDAIFGIGLNRAPVSWVAKLMNHINNSQAFILAVDVPSGLFLDKVVTDPNAIIHANHILTFQSPKLAFFLPETGIYFNQWEILDIGIDAEYIAKTETEFDLVSKNEVLQLYLPREKFAHKGTYGHSLIIGGGYGKVGATILASKGALNSGSGLVSAYLPRCGYIPMQTAMPEVMVQTSKSDEHITDFNFDIKATVIGIGPGLGQHKETVEAFSKFLETNTTPLVVDADALNILSNNKKLLELLPEDSVLTPHPKELERLIGEWSNDFDKLEKAKAFSGQYKCVLVIKGAHTITLYKGKGFINTSGNPGMATAGSGDVLTGVITGFIAQGYSPVIAAVFGVYLHGSAGDLAVESLGYQSLTASNIANTIGGAFIELFRRPEAPQAQEQQQA</sequence>
<accession>A0A1K1LQT1</accession>
<keyword evidence="7 17" id="KW-0067">ATP-binding</keyword>
<evidence type="ECO:0000256" key="15">
    <source>
        <dbReference type="ARBA" id="ARBA00048238"/>
    </source>
</evidence>
<evidence type="ECO:0000313" key="23">
    <source>
        <dbReference type="Proteomes" id="UP000183257"/>
    </source>
</evidence>
<name>A0A1K1LQT1_9FLAO</name>
<comment type="similarity">
    <text evidence="3 19">In the N-terminal section; belongs to the NnrE/AIBP family.</text>
</comment>
<evidence type="ECO:0000259" key="20">
    <source>
        <dbReference type="PROSITE" id="PS51383"/>
    </source>
</evidence>
<dbReference type="Pfam" id="PF01256">
    <property type="entry name" value="Carb_kinase"/>
    <property type="match status" value="1"/>
</dbReference>
<reference evidence="23" key="1">
    <citation type="submission" date="2016-11" db="EMBL/GenBank/DDBJ databases">
        <authorList>
            <person name="Varghese N."/>
            <person name="Submissions S."/>
        </authorList>
    </citation>
    <scope>NUCLEOTIDE SEQUENCE [LARGE SCALE GENOMIC DNA]</scope>
    <source>
        <strain evidence="23">DSM 24786</strain>
    </source>
</reference>
<feature type="domain" description="YjeF N-terminal" evidence="21">
    <location>
        <begin position="9"/>
        <end position="217"/>
    </location>
</feature>
<dbReference type="PROSITE" id="PS51383">
    <property type="entry name" value="YJEF_C_3"/>
    <property type="match status" value="1"/>
</dbReference>
<dbReference type="InterPro" id="IPR000631">
    <property type="entry name" value="CARKD"/>
</dbReference>
<keyword evidence="8 17" id="KW-0521">NADP</keyword>
<dbReference type="Gene3D" id="3.40.1190.20">
    <property type="match status" value="1"/>
</dbReference>
<evidence type="ECO:0000256" key="5">
    <source>
        <dbReference type="ARBA" id="ARBA00022723"/>
    </source>
</evidence>
<feature type="binding site" evidence="17">
    <location>
        <position position="262"/>
    </location>
    <ligand>
        <name>(6S)-NADPHX</name>
        <dbReference type="ChEBI" id="CHEBI:64076"/>
    </ligand>
</feature>
<comment type="catalytic activity">
    <reaction evidence="1 18 19">
        <text>(6R)-NADHX = (6S)-NADHX</text>
        <dbReference type="Rhea" id="RHEA:32215"/>
        <dbReference type="ChEBI" id="CHEBI:64074"/>
        <dbReference type="ChEBI" id="CHEBI:64075"/>
        <dbReference type="EC" id="5.1.99.6"/>
    </reaction>
</comment>
<dbReference type="GO" id="GO:0046872">
    <property type="term" value="F:metal ion binding"/>
    <property type="evidence" value="ECO:0007669"/>
    <property type="project" value="UniProtKB-UniRule"/>
</dbReference>
<comment type="function">
    <text evidence="18">Catalyzes the epimerization of the S- and R-forms of NAD(P)HX, a damaged form of NAD(P)H that is a result of enzymatic or heat-dependent hydration. This is a prerequisite for the S-specific NAD(P)H-hydrate dehydratase to allow the repair of both epimers of NAD(P)HX.</text>
</comment>
<dbReference type="GO" id="GO:0052855">
    <property type="term" value="F:ADP-dependent NAD(P)H-hydrate dehydratase activity"/>
    <property type="evidence" value="ECO:0007669"/>
    <property type="project" value="UniProtKB-UniRule"/>
</dbReference>
<comment type="cofactor">
    <cofactor evidence="18 19">
        <name>K(+)</name>
        <dbReference type="ChEBI" id="CHEBI:29103"/>
    </cofactor>
    <text evidence="18 19">Binds 1 potassium ion per subunit.</text>
</comment>
<dbReference type="GO" id="GO:0016301">
    <property type="term" value="F:kinase activity"/>
    <property type="evidence" value="ECO:0007669"/>
    <property type="project" value="UniProtKB-KW"/>
</dbReference>
<comment type="similarity">
    <text evidence="18">Belongs to the NnrE/AIBP family.</text>
</comment>
<dbReference type="PIRSF" id="PIRSF017184">
    <property type="entry name" value="Nnr"/>
    <property type="match status" value="1"/>
</dbReference>
<dbReference type="PANTHER" id="PTHR12592">
    <property type="entry name" value="ATP-DEPENDENT (S)-NAD(P)H-HYDRATE DEHYDRATASE FAMILY MEMBER"/>
    <property type="match status" value="1"/>
</dbReference>
<evidence type="ECO:0000256" key="2">
    <source>
        <dbReference type="ARBA" id="ARBA00000909"/>
    </source>
</evidence>
<evidence type="ECO:0000313" key="22">
    <source>
        <dbReference type="EMBL" id="SFW13211.1"/>
    </source>
</evidence>